<comment type="caution">
    <text evidence="4">The sequence shown here is derived from an EMBL/GenBank/DDBJ whole genome shotgun (WGS) entry which is preliminary data.</text>
</comment>
<dbReference type="Pfam" id="PF01535">
    <property type="entry name" value="PPR"/>
    <property type="match status" value="4"/>
</dbReference>
<dbReference type="PROSITE" id="PS51375">
    <property type="entry name" value="PPR"/>
    <property type="match status" value="2"/>
</dbReference>
<sequence>MSIPAYTASPTTHLSPPPPPPPLPAAPSLHPNTTPNLFLSNKKFPNHRLPLRQTNNKPTSDLTVSWTYSISRHSRNGRLAEHAAEFTRMRVSGVDPNHITFMTLLSACADFPSRSLCFGKSVHGYVRKLGLDRNNIKVGTAVVDMYSKCGLVDLARLSFDEMGVKNRVSWNTMMDGYMRNGRIEDAIELFDEMPDRDAVSWTALVGGFVKKGHFEQALEWFLERQLSGVEPDYVTIIAVLSSCANLGTLGFSLWVHRLVLSKKIKDNVQINNSLIDMYARCGCIEFSRRVFEKMKIRTVVSWNSIIVGFAMNGNAEEAIEFFKLMQIEGFKPDMVSFTGALAAWSHAGLVDEGLMLFDVIMSVHRISPRIENYGCVVDLYSRAGRLEEALIVIENMAMKPNEVVLGSLLAACRTHGNVNLAERLMNHLLQLDPSSDSNYVLLSNIYAAVGSWDGANIVRKKMKDFGVQKKPGISSIEIDCDVHAFVAGDRSQVNTEHIYAMFECMQLELRTSGYIPESIVGDLCEYD</sequence>
<evidence type="ECO:0000256" key="2">
    <source>
        <dbReference type="PROSITE-ProRule" id="PRU00708"/>
    </source>
</evidence>
<evidence type="ECO:0000256" key="1">
    <source>
        <dbReference type="ARBA" id="ARBA00022737"/>
    </source>
</evidence>
<dbReference type="InterPro" id="IPR046960">
    <property type="entry name" value="PPR_At4g14850-like_plant"/>
</dbReference>
<evidence type="ECO:0000256" key="3">
    <source>
        <dbReference type="SAM" id="MobiDB-lite"/>
    </source>
</evidence>
<dbReference type="InterPro" id="IPR011990">
    <property type="entry name" value="TPR-like_helical_dom_sf"/>
</dbReference>
<name>A0A4S4EB79_CAMSN</name>
<feature type="region of interest" description="Disordered" evidence="3">
    <location>
        <begin position="1"/>
        <end position="56"/>
    </location>
</feature>
<dbReference type="PANTHER" id="PTHR47926">
    <property type="entry name" value="PENTATRICOPEPTIDE REPEAT-CONTAINING PROTEIN"/>
    <property type="match status" value="1"/>
</dbReference>
<dbReference type="Pfam" id="PF20431">
    <property type="entry name" value="E_motif"/>
    <property type="match status" value="1"/>
</dbReference>
<evidence type="ECO:0000313" key="5">
    <source>
        <dbReference type="Proteomes" id="UP000306102"/>
    </source>
</evidence>
<evidence type="ECO:0000313" key="4">
    <source>
        <dbReference type="EMBL" id="THG13453.1"/>
    </source>
</evidence>
<feature type="repeat" description="PPR" evidence="2">
    <location>
        <begin position="298"/>
        <end position="332"/>
    </location>
</feature>
<dbReference type="AlphaFoldDB" id="A0A4S4EB79"/>
<evidence type="ECO:0008006" key="6">
    <source>
        <dbReference type="Google" id="ProtNLM"/>
    </source>
</evidence>
<dbReference type="FunFam" id="1.25.40.10:FF:000348">
    <property type="entry name" value="Pentatricopeptide repeat-containing protein chloroplastic"/>
    <property type="match status" value="1"/>
</dbReference>
<feature type="compositionally biased region" description="Pro residues" evidence="3">
    <location>
        <begin position="15"/>
        <end position="25"/>
    </location>
</feature>
<accession>A0A4S4EB79</accession>
<gene>
    <name evidence="4" type="ORF">TEA_016737</name>
</gene>
<dbReference type="SUPFAM" id="SSF48452">
    <property type="entry name" value="TPR-like"/>
    <property type="match status" value="1"/>
</dbReference>
<dbReference type="NCBIfam" id="TIGR00756">
    <property type="entry name" value="PPR"/>
    <property type="match status" value="3"/>
</dbReference>
<feature type="repeat" description="PPR" evidence="2">
    <location>
        <begin position="166"/>
        <end position="200"/>
    </location>
</feature>
<keyword evidence="1" id="KW-0677">Repeat</keyword>
<dbReference type="GO" id="GO:0003723">
    <property type="term" value="F:RNA binding"/>
    <property type="evidence" value="ECO:0007669"/>
    <property type="project" value="InterPro"/>
</dbReference>
<dbReference type="GO" id="GO:0009451">
    <property type="term" value="P:RNA modification"/>
    <property type="evidence" value="ECO:0007669"/>
    <property type="project" value="InterPro"/>
</dbReference>
<proteinExistence type="predicted"/>
<organism evidence="4 5">
    <name type="scientific">Camellia sinensis var. sinensis</name>
    <name type="common">China tea</name>
    <dbReference type="NCBI Taxonomy" id="542762"/>
    <lineage>
        <taxon>Eukaryota</taxon>
        <taxon>Viridiplantae</taxon>
        <taxon>Streptophyta</taxon>
        <taxon>Embryophyta</taxon>
        <taxon>Tracheophyta</taxon>
        <taxon>Spermatophyta</taxon>
        <taxon>Magnoliopsida</taxon>
        <taxon>eudicotyledons</taxon>
        <taxon>Gunneridae</taxon>
        <taxon>Pentapetalae</taxon>
        <taxon>asterids</taxon>
        <taxon>Ericales</taxon>
        <taxon>Theaceae</taxon>
        <taxon>Camellia</taxon>
    </lineage>
</organism>
<dbReference type="InterPro" id="IPR002885">
    <property type="entry name" value="PPR_rpt"/>
</dbReference>
<dbReference type="Proteomes" id="UP000306102">
    <property type="component" value="Unassembled WGS sequence"/>
</dbReference>
<dbReference type="InterPro" id="IPR046848">
    <property type="entry name" value="E_motif"/>
</dbReference>
<dbReference type="Pfam" id="PF13041">
    <property type="entry name" value="PPR_2"/>
    <property type="match status" value="2"/>
</dbReference>
<dbReference type="Gene3D" id="1.25.40.10">
    <property type="entry name" value="Tetratricopeptide repeat domain"/>
    <property type="match status" value="4"/>
</dbReference>
<reference evidence="4 5" key="1">
    <citation type="journal article" date="2018" name="Proc. Natl. Acad. Sci. U.S.A.">
        <title>Draft genome sequence of Camellia sinensis var. sinensis provides insights into the evolution of the tea genome and tea quality.</title>
        <authorList>
            <person name="Wei C."/>
            <person name="Yang H."/>
            <person name="Wang S."/>
            <person name="Zhao J."/>
            <person name="Liu C."/>
            <person name="Gao L."/>
            <person name="Xia E."/>
            <person name="Lu Y."/>
            <person name="Tai Y."/>
            <person name="She G."/>
            <person name="Sun J."/>
            <person name="Cao H."/>
            <person name="Tong W."/>
            <person name="Gao Q."/>
            <person name="Li Y."/>
            <person name="Deng W."/>
            <person name="Jiang X."/>
            <person name="Wang W."/>
            <person name="Chen Q."/>
            <person name="Zhang S."/>
            <person name="Li H."/>
            <person name="Wu J."/>
            <person name="Wang P."/>
            <person name="Li P."/>
            <person name="Shi C."/>
            <person name="Zheng F."/>
            <person name="Jian J."/>
            <person name="Huang B."/>
            <person name="Shan D."/>
            <person name="Shi M."/>
            <person name="Fang C."/>
            <person name="Yue Y."/>
            <person name="Li F."/>
            <person name="Li D."/>
            <person name="Wei S."/>
            <person name="Han B."/>
            <person name="Jiang C."/>
            <person name="Yin Y."/>
            <person name="Xia T."/>
            <person name="Zhang Z."/>
            <person name="Bennetzen J.L."/>
            <person name="Zhao S."/>
            <person name="Wan X."/>
        </authorList>
    </citation>
    <scope>NUCLEOTIDE SEQUENCE [LARGE SCALE GENOMIC DNA]</scope>
    <source>
        <strain evidence="5">cv. Shuchazao</strain>
        <tissue evidence="4">Leaf</tissue>
    </source>
</reference>
<dbReference type="FunFam" id="1.25.40.10:FF:000184">
    <property type="entry name" value="Pentatricopeptide repeat-containing protein, chloroplastic"/>
    <property type="match status" value="1"/>
</dbReference>
<dbReference type="EMBL" id="SDRB02005865">
    <property type="protein sequence ID" value="THG13453.1"/>
    <property type="molecule type" value="Genomic_DNA"/>
</dbReference>
<keyword evidence="5" id="KW-1185">Reference proteome</keyword>
<dbReference type="PANTHER" id="PTHR47926:SF510">
    <property type="entry name" value="PENTATRICOPEPTIDE REPEAT-CONTAINING PROTEIN"/>
    <property type="match status" value="1"/>
</dbReference>
<protein>
    <recommendedName>
        <fullName evidence="6">Pentatricopeptide repeat-containing protein</fullName>
    </recommendedName>
</protein>